<feature type="transmembrane region" description="Helical" evidence="6">
    <location>
        <begin position="60"/>
        <end position="80"/>
    </location>
</feature>
<dbReference type="InterPro" id="IPR013087">
    <property type="entry name" value="Znf_C2H2_type"/>
</dbReference>
<evidence type="ECO:0000256" key="4">
    <source>
        <dbReference type="ARBA" id="ARBA00022833"/>
    </source>
</evidence>
<feature type="domain" description="C2H2-type" evidence="7">
    <location>
        <begin position="634"/>
        <end position="661"/>
    </location>
</feature>
<name>A0A9P0ME15_ACAOB</name>
<dbReference type="PANTHER" id="PTHR24379:SF121">
    <property type="entry name" value="C2H2-TYPE DOMAIN-CONTAINING PROTEIN"/>
    <property type="match status" value="1"/>
</dbReference>
<keyword evidence="1" id="KW-0479">Metal-binding</keyword>
<evidence type="ECO:0000256" key="2">
    <source>
        <dbReference type="ARBA" id="ARBA00022737"/>
    </source>
</evidence>
<accession>A0A9P0ME15</accession>
<gene>
    <name evidence="8" type="ORF">ACAOBT_LOCUS34017</name>
</gene>
<evidence type="ECO:0000313" key="8">
    <source>
        <dbReference type="EMBL" id="CAH2014293.1"/>
    </source>
</evidence>
<keyword evidence="6" id="KW-0472">Membrane</keyword>
<dbReference type="OrthoDB" id="6764143at2759"/>
<keyword evidence="3 5" id="KW-0863">Zinc-finger</keyword>
<evidence type="ECO:0000259" key="7">
    <source>
        <dbReference type="PROSITE" id="PS50157"/>
    </source>
</evidence>
<dbReference type="PANTHER" id="PTHR24379">
    <property type="entry name" value="KRAB AND ZINC FINGER DOMAIN-CONTAINING"/>
    <property type="match status" value="1"/>
</dbReference>
<evidence type="ECO:0000313" key="9">
    <source>
        <dbReference type="Proteomes" id="UP001152888"/>
    </source>
</evidence>
<comment type="caution">
    <text evidence="8">The sequence shown here is derived from an EMBL/GenBank/DDBJ whole genome shotgun (WGS) entry which is preliminary data.</text>
</comment>
<reference evidence="8" key="1">
    <citation type="submission" date="2022-03" db="EMBL/GenBank/DDBJ databases">
        <authorList>
            <person name="Sayadi A."/>
        </authorList>
    </citation>
    <scope>NUCLEOTIDE SEQUENCE</scope>
</reference>
<dbReference type="SUPFAM" id="SSF57667">
    <property type="entry name" value="beta-beta-alpha zinc fingers"/>
    <property type="match status" value="3"/>
</dbReference>
<keyword evidence="4" id="KW-0862">Zinc</keyword>
<evidence type="ECO:0000256" key="3">
    <source>
        <dbReference type="ARBA" id="ARBA00022771"/>
    </source>
</evidence>
<dbReference type="EMBL" id="CAKOFQ010008465">
    <property type="protein sequence ID" value="CAH2014293.1"/>
    <property type="molecule type" value="Genomic_DNA"/>
</dbReference>
<sequence>MVFWKNKFPYKKCSIEDSFCAELHCRVHVSPAITPWFCIWFVFGEVRERHWSFAPQKQTFVLRFVTIDSYAMFFICYYSMVNVFKAFFSRWVTFKFGSVGRIRMKASCLQSKFESQSSRKRQKLLSENESPGKSKKLGEELLRSESNLAGGEMDEALANILHDHNYVSDEEKGTFITCGYLQRILTNVQHDHNYVGPIANAAIITNRIELSGWYDGVKTKPDDHESCVTIEEIYHGVTNTFHAYDATLEDIIKKGTHKSTSSNSEETRNIVEDGTKSCVRETKLNSDAYVVMLFEHTMKQDMDTLTSLCSSETGNIVENRSIWPSSKTVSDIDTTADITERTIKQEKDYDEYDPYAITETLSMFDDLVPEYNVKIEQCVSEWNDNCDRCKEQNTVYTDTKPDLLIIQKDCSMALECSNNERCKYCLEQFETSELKVKHECTTCNLAPILIVNVDKLRLFSKEETKVTKDHKLAYWNYTFCKYCNTGFETNTLKLKHECISECSPQLVVQLLRQNISFRLQRKQGNGSRTLKCNKPDCSVFQCYHCGYQFSHKSNIRLHLLRYRQQRKKYKCPKCNFTAYSKTTLRMHGKTMHTIANKDFHCDYCLSAYFTKSNLQDHMLRKHPEINYLVTCKVHKCKNCPFQTTYKRHLRDHEMKHSDMYPHQCALCGYRSKRKTHVTRHIESHVVMDVDSPQQYNSSIKRSSKIEQFCSICNKLFASKKHFYSHIVIHHSENESMMKLVTSKIYKCSYCDQKRLFMKLIVEHENVHHKRQLVNKK</sequence>
<proteinExistence type="predicted"/>
<feature type="domain" description="C2H2-type" evidence="7">
    <location>
        <begin position="707"/>
        <end position="734"/>
    </location>
</feature>
<keyword evidence="2" id="KW-0677">Repeat</keyword>
<dbReference type="InterPro" id="IPR036236">
    <property type="entry name" value="Znf_C2H2_sf"/>
</dbReference>
<evidence type="ECO:0000256" key="5">
    <source>
        <dbReference type="PROSITE-ProRule" id="PRU00042"/>
    </source>
</evidence>
<evidence type="ECO:0000256" key="1">
    <source>
        <dbReference type="ARBA" id="ARBA00022723"/>
    </source>
</evidence>
<dbReference type="Gene3D" id="3.30.160.60">
    <property type="entry name" value="Classic Zinc Finger"/>
    <property type="match status" value="3"/>
</dbReference>
<evidence type="ECO:0000256" key="6">
    <source>
        <dbReference type="SAM" id="Phobius"/>
    </source>
</evidence>
<dbReference type="GO" id="GO:0008270">
    <property type="term" value="F:zinc ion binding"/>
    <property type="evidence" value="ECO:0007669"/>
    <property type="project" value="UniProtKB-KW"/>
</dbReference>
<keyword evidence="6" id="KW-1133">Transmembrane helix</keyword>
<keyword evidence="6" id="KW-0812">Transmembrane</keyword>
<dbReference type="Proteomes" id="UP001152888">
    <property type="component" value="Unassembled WGS sequence"/>
</dbReference>
<dbReference type="AlphaFoldDB" id="A0A9P0ME15"/>
<dbReference type="PROSITE" id="PS00028">
    <property type="entry name" value="ZINC_FINGER_C2H2_1"/>
    <property type="match status" value="2"/>
</dbReference>
<feature type="domain" description="C2H2-type" evidence="7">
    <location>
        <begin position="569"/>
        <end position="597"/>
    </location>
</feature>
<dbReference type="SMART" id="SM00355">
    <property type="entry name" value="ZnF_C2H2"/>
    <property type="match status" value="7"/>
</dbReference>
<organism evidence="8 9">
    <name type="scientific">Acanthoscelides obtectus</name>
    <name type="common">Bean weevil</name>
    <name type="synonym">Bruchus obtectus</name>
    <dbReference type="NCBI Taxonomy" id="200917"/>
    <lineage>
        <taxon>Eukaryota</taxon>
        <taxon>Metazoa</taxon>
        <taxon>Ecdysozoa</taxon>
        <taxon>Arthropoda</taxon>
        <taxon>Hexapoda</taxon>
        <taxon>Insecta</taxon>
        <taxon>Pterygota</taxon>
        <taxon>Neoptera</taxon>
        <taxon>Endopterygota</taxon>
        <taxon>Coleoptera</taxon>
        <taxon>Polyphaga</taxon>
        <taxon>Cucujiformia</taxon>
        <taxon>Chrysomeloidea</taxon>
        <taxon>Chrysomelidae</taxon>
        <taxon>Bruchinae</taxon>
        <taxon>Bruchini</taxon>
        <taxon>Acanthoscelides</taxon>
    </lineage>
</organism>
<dbReference type="PROSITE" id="PS50157">
    <property type="entry name" value="ZINC_FINGER_C2H2_2"/>
    <property type="match status" value="4"/>
</dbReference>
<keyword evidence="9" id="KW-1185">Reference proteome</keyword>
<protein>
    <recommendedName>
        <fullName evidence="7">C2H2-type domain-containing protein</fullName>
    </recommendedName>
</protein>
<feature type="domain" description="C2H2-type" evidence="7">
    <location>
        <begin position="540"/>
        <end position="567"/>
    </location>
</feature>